<dbReference type="Pfam" id="PF00497">
    <property type="entry name" value="SBP_bac_3"/>
    <property type="match status" value="1"/>
</dbReference>
<dbReference type="PANTHER" id="PTHR38834:SF3">
    <property type="entry name" value="SOLUTE-BINDING PROTEIN FAMILY 3_N-TERMINAL DOMAIN-CONTAINING PROTEIN"/>
    <property type="match status" value="1"/>
</dbReference>
<dbReference type="EMBL" id="JACCKB010000013">
    <property type="protein sequence ID" value="NYZ66394.1"/>
    <property type="molecule type" value="Genomic_DNA"/>
</dbReference>
<reference evidence="2 3" key="1">
    <citation type="submission" date="2020-07" db="EMBL/GenBank/DDBJ databases">
        <title>Endozoicomonas sp. nov., isolated from sediment.</title>
        <authorList>
            <person name="Gu T."/>
        </authorList>
    </citation>
    <scope>NUCLEOTIDE SEQUENCE [LARGE SCALE GENOMIC DNA]</scope>
    <source>
        <strain evidence="2 3">SM1973</strain>
    </source>
</reference>
<proteinExistence type="predicted"/>
<dbReference type="PANTHER" id="PTHR38834">
    <property type="entry name" value="PERIPLASMIC SUBSTRATE BINDING PROTEIN FAMILY 3"/>
    <property type="match status" value="1"/>
</dbReference>
<name>A0A853I8I7_9GAMM</name>
<dbReference type="Gene3D" id="3.40.190.10">
    <property type="entry name" value="Periplasmic binding protein-like II"/>
    <property type="match status" value="2"/>
</dbReference>
<sequence length="253" mass="29420">MNYRHFLKLLVLWPLLFCLGVAKAEINPRTTIILLTENYPPFNMSVNDKNFAREDNIDGLSTDIVREMFKRAGVKYRLSLRFPWSRIYKLTQQKRNYGLFSTTRTEAREDLFKWVGPLVVNEWVFLTLNNKPIRLRNLNEARKYRIGGYKGDAIANHLENNGFNLVLSFRDNENVAKLVDGRIDLWATGNLSGRYLAQLEGVENLKNVLTFKSTEMYLAFNKETSDEVIDVLQNALDEMVRDGTHQTLTNDYL</sequence>
<dbReference type="SMART" id="SM00062">
    <property type="entry name" value="PBPb"/>
    <property type="match status" value="1"/>
</dbReference>
<accession>A0A853I8I7</accession>
<evidence type="ECO:0000313" key="2">
    <source>
        <dbReference type="EMBL" id="NYZ66394.1"/>
    </source>
</evidence>
<feature type="domain" description="Solute-binding protein family 3/N-terminal" evidence="1">
    <location>
        <begin position="31"/>
        <end position="251"/>
    </location>
</feature>
<keyword evidence="3" id="KW-1185">Reference proteome</keyword>
<evidence type="ECO:0000313" key="3">
    <source>
        <dbReference type="Proteomes" id="UP000569732"/>
    </source>
</evidence>
<dbReference type="AlphaFoldDB" id="A0A853I8I7"/>
<dbReference type="SUPFAM" id="SSF53850">
    <property type="entry name" value="Periplasmic binding protein-like II"/>
    <property type="match status" value="1"/>
</dbReference>
<gene>
    <name evidence="2" type="ORF">H0A36_10260</name>
</gene>
<dbReference type="Proteomes" id="UP000569732">
    <property type="component" value="Unassembled WGS sequence"/>
</dbReference>
<protein>
    <submittedName>
        <fullName evidence="2">ABC transporter substrate-binding protein</fullName>
    </submittedName>
</protein>
<dbReference type="RefSeq" id="WP_180568471.1">
    <property type="nucleotide sequence ID" value="NZ_JAPJZK010000001.1"/>
</dbReference>
<evidence type="ECO:0000259" key="1">
    <source>
        <dbReference type="SMART" id="SM00062"/>
    </source>
</evidence>
<dbReference type="InterPro" id="IPR001638">
    <property type="entry name" value="Solute-binding_3/MltF_N"/>
</dbReference>
<comment type="caution">
    <text evidence="2">The sequence shown here is derived from an EMBL/GenBank/DDBJ whole genome shotgun (WGS) entry which is preliminary data.</text>
</comment>
<organism evidence="2 3">
    <name type="scientific">Spartinivicinus marinus</name>
    <dbReference type="NCBI Taxonomy" id="2994442"/>
    <lineage>
        <taxon>Bacteria</taxon>
        <taxon>Pseudomonadati</taxon>
        <taxon>Pseudomonadota</taxon>
        <taxon>Gammaproteobacteria</taxon>
        <taxon>Oceanospirillales</taxon>
        <taxon>Zooshikellaceae</taxon>
        <taxon>Spartinivicinus</taxon>
    </lineage>
</organism>